<feature type="transmembrane region" description="Helical" evidence="10">
    <location>
        <begin position="289"/>
        <end position="310"/>
    </location>
</feature>
<keyword evidence="6 8" id="KW-0675">Receptor</keyword>
<dbReference type="PANTHER" id="PTHR45695:SF9">
    <property type="entry name" value="LEUCOKININ RECEPTOR"/>
    <property type="match status" value="1"/>
</dbReference>
<comment type="similarity">
    <text evidence="8">Belongs to the G-protein coupled receptor 1 family.</text>
</comment>
<keyword evidence="2 8" id="KW-0812">Transmembrane</keyword>
<feature type="transmembrane region" description="Helical" evidence="10">
    <location>
        <begin position="62"/>
        <end position="81"/>
    </location>
</feature>
<evidence type="ECO:0000313" key="12">
    <source>
        <dbReference type="EMBL" id="CAH3148047.1"/>
    </source>
</evidence>
<feature type="transmembrane region" description="Helical" evidence="10">
    <location>
        <begin position="139"/>
        <end position="161"/>
    </location>
</feature>
<evidence type="ECO:0000256" key="4">
    <source>
        <dbReference type="ARBA" id="ARBA00023040"/>
    </source>
</evidence>
<protein>
    <recommendedName>
        <fullName evidence="11">G-protein coupled receptors family 1 profile domain-containing protein</fullName>
    </recommendedName>
</protein>
<dbReference type="EMBL" id="CALNXJ010000044">
    <property type="protein sequence ID" value="CAH3148047.1"/>
    <property type="molecule type" value="Genomic_DNA"/>
</dbReference>
<feature type="region of interest" description="Disordered" evidence="9">
    <location>
        <begin position="333"/>
        <end position="365"/>
    </location>
</feature>
<keyword evidence="7 8" id="KW-0807">Transducer</keyword>
<gene>
    <name evidence="12" type="ORF">PMEA_00023649</name>
</gene>
<organism evidence="12 13">
    <name type="scientific">Pocillopora meandrina</name>
    <dbReference type="NCBI Taxonomy" id="46732"/>
    <lineage>
        <taxon>Eukaryota</taxon>
        <taxon>Metazoa</taxon>
        <taxon>Cnidaria</taxon>
        <taxon>Anthozoa</taxon>
        <taxon>Hexacorallia</taxon>
        <taxon>Scleractinia</taxon>
        <taxon>Astrocoeniina</taxon>
        <taxon>Pocilloporidae</taxon>
        <taxon>Pocillopora</taxon>
    </lineage>
</organism>
<dbReference type="GO" id="GO:0004930">
    <property type="term" value="F:G protein-coupled receptor activity"/>
    <property type="evidence" value="ECO:0007669"/>
    <property type="project" value="UniProtKB-KW"/>
</dbReference>
<evidence type="ECO:0000256" key="6">
    <source>
        <dbReference type="ARBA" id="ARBA00023170"/>
    </source>
</evidence>
<dbReference type="PRINTS" id="PR00237">
    <property type="entry name" value="GPCRRHODOPSN"/>
</dbReference>
<comment type="subcellular location">
    <subcellularLocation>
        <location evidence="1">Membrane</location>
        <topology evidence="1">Multi-pass membrane protein</topology>
    </subcellularLocation>
</comment>
<evidence type="ECO:0000256" key="10">
    <source>
        <dbReference type="SAM" id="Phobius"/>
    </source>
</evidence>
<evidence type="ECO:0000256" key="2">
    <source>
        <dbReference type="ARBA" id="ARBA00022692"/>
    </source>
</evidence>
<reference evidence="12 13" key="1">
    <citation type="submission" date="2022-05" db="EMBL/GenBank/DDBJ databases">
        <authorList>
            <consortium name="Genoscope - CEA"/>
            <person name="William W."/>
        </authorList>
    </citation>
    <scope>NUCLEOTIDE SEQUENCE [LARGE SCALE GENOMIC DNA]</scope>
</reference>
<feature type="transmembrane region" description="Helical" evidence="10">
    <location>
        <begin position="93"/>
        <end position="118"/>
    </location>
</feature>
<evidence type="ECO:0000259" key="11">
    <source>
        <dbReference type="PROSITE" id="PS50262"/>
    </source>
</evidence>
<comment type="caution">
    <text evidence="12">The sequence shown here is derived from an EMBL/GenBank/DDBJ whole genome shotgun (WGS) entry which is preliminary data.</text>
</comment>
<evidence type="ECO:0000313" key="13">
    <source>
        <dbReference type="Proteomes" id="UP001159428"/>
    </source>
</evidence>
<feature type="transmembrane region" description="Helical" evidence="10">
    <location>
        <begin position="181"/>
        <end position="202"/>
    </location>
</feature>
<dbReference type="CDD" id="cd00637">
    <property type="entry name" value="7tm_classA_rhodopsin-like"/>
    <property type="match status" value="1"/>
</dbReference>
<dbReference type="PROSITE" id="PS00237">
    <property type="entry name" value="G_PROTEIN_RECEP_F1_1"/>
    <property type="match status" value="1"/>
</dbReference>
<dbReference type="Pfam" id="PF00001">
    <property type="entry name" value="7tm_1"/>
    <property type="match status" value="1"/>
</dbReference>
<feature type="transmembrane region" description="Helical" evidence="10">
    <location>
        <begin position="244"/>
        <end position="269"/>
    </location>
</feature>
<feature type="transmembrane region" description="Helical" evidence="10">
    <location>
        <begin position="26"/>
        <end position="50"/>
    </location>
</feature>
<feature type="domain" description="G-protein coupled receptors family 1 profile" evidence="11">
    <location>
        <begin position="43"/>
        <end position="302"/>
    </location>
</feature>
<sequence length="365" mass="41616">MENTTKENIVNISTSPRSNFDVDPLLVAQLVSFAVIVPLNVLGNVLICWIELSRKVVRSSSLFILNLAISDLAVGLVSIPLDITEILSDQWPFYGFVCKLVYPFQTVLMAVSVITLLCMAIERYRAVVTPFKCKPTSRFIIKVIVVAWAMSFLLVTPYTLILKMKNGKCVEDWPSRDHVRIYTVSVFSVLYLLPLTLITIFYTRIGLYVQMEAQRWKSMVRYYGTSIRQVREIAQSRHRQNTKLIAAFIAAVMVFAVCQLPTHVIWLWHDFDTKSEGEHLDVVMPFCHILTYLNSAIDPFIFGSLNAQLLRKKVRSMFNFQCSKKHSISCLASGNSKYSKGREESSSSAETEMQRLENDIKETNV</sequence>
<dbReference type="PANTHER" id="PTHR45695">
    <property type="entry name" value="LEUCOKININ RECEPTOR-RELATED"/>
    <property type="match status" value="1"/>
</dbReference>
<keyword evidence="4 8" id="KW-0297">G-protein coupled receptor</keyword>
<evidence type="ECO:0000256" key="1">
    <source>
        <dbReference type="ARBA" id="ARBA00004141"/>
    </source>
</evidence>
<dbReference type="InterPro" id="IPR017452">
    <property type="entry name" value="GPCR_Rhodpsn_7TM"/>
</dbReference>
<dbReference type="PROSITE" id="PS50262">
    <property type="entry name" value="G_PROTEIN_RECEP_F1_2"/>
    <property type="match status" value="1"/>
</dbReference>
<dbReference type="GO" id="GO:0005886">
    <property type="term" value="C:plasma membrane"/>
    <property type="evidence" value="ECO:0007669"/>
    <property type="project" value="TreeGrafter"/>
</dbReference>
<keyword evidence="3 10" id="KW-1133">Transmembrane helix</keyword>
<evidence type="ECO:0000256" key="8">
    <source>
        <dbReference type="RuleBase" id="RU000688"/>
    </source>
</evidence>
<evidence type="ECO:0000256" key="3">
    <source>
        <dbReference type="ARBA" id="ARBA00022989"/>
    </source>
</evidence>
<dbReference type="AlphaFoldDB" id="A0AAU9XHQ9"/>
<evidence type="ECO:0000256" key="9">
    <source>
        <dbReference type="SAM" id="MobiDB-lite"/>
    </source>
</evidence>
<dbReference type="SUPFAM" id="SSF81321">
    <property type="entry name" value="Family A G protein-coupled receptor-like"/>
    <property type="match status" value="1"/>
</dbReference>
<proteinExistence type="inferred from homology"/>
<accession>A0AAU9XHQ9</accession>
<dbReference type="InterPro" id="IPR000276">
    <property type="entry name" value="GPCR_Rhodpsn"/>
</dbReference>
<keyword evidence="5 10" id="KW-0472">Membrane</keyword>
<keyword evidence="13" id="KW-1185">Reference proteome</keyword>
<name>A0AAU9XHQ9_9CNID</name>
<feature type="compositionally biased region" description="Basic and acidic residues" evidence="9">
    <location>
        <begin position="352"/>
        <end position="365"/>
    </location>
</feature>
<dbReference type="Gene3D" id="1.20.1070.10">
    <property type="entry name" value="Rhodopsin 7-helix transmembrane proteins"/>
    <property type="match status" value="1"/>
</dbReference>
<evidence type="ECO:0000256" key="5">
    <source>
        <dbReference type="ARBA" id="ARBA00023136"/>
    </source>
</evidence>
<dbReference type="Proteomes" id="UP001159428">
    <property type="component" value="Unassembled WGS sequence"/>
</dbReference>
<evidence type="ECO:0000256" key="7">
    <source>
        <dbReference type="ARBA" id="ARBA00023224"/>
    </source>
</evidence>